<protein>
    <submittedName>
        <fullName evidence="2">UBC core domain-containing protein</fullName>
    </submittedName>
</protein>
<dbReference type="AlphaFoldDB" id="A0A915CIU5"/>
<evidence type="ECO:0000313" key="2">
    <source>
        <dbReference type="WBParaSite" id="PgR191_g001_t05"/>
    </source>
</evidence>
<dbReference type="WBParaSite" id="PgR191_g001_t05">
    <property type="protein sequence ID" value="PgR191_g001_t05"/>
    <property type="gene ID" value="PgR191_g001"/>
</dbReference>
<dbReference type="Proteomes" id="UP000887569">
    <property type="component" value="Unplaced"/>
</dbReference>
<evidence type="ECO:0000313" key="1">
    <source>
        <dbReference type="Proteomes" id="UP000887569"/>
    </source>
</evidence>
<proteinExistence type="predicted"/>
<organism evidence="1 2">
    <name type="scientific">Parascaris univalens</name>
    <name type="common">Nematode worm</name>
    <dbReference type="NCBI Taxonomy" id="6257"/>
    <lineage>
        <taxon>Eukaryota</taxon>
        <taxon>Metazoa</taxon>
        <taxon>Ecdysozoa</taxon>
        <taxon>Nematoda</taxon>
        <taxon>Chromadorea</taxon>
        <taxon>Rhabditida</taxon>
        <taxon>Spirurina</taxon>
        <taxon>Ascaridomorpha</taxon>
        <taxon>Ascaridoidea</taxon>
        <taxon>Ascarididae</taxon>
        <taxon>Parascaris</taxon>
    </lineage>
</organism>
<sequence length="56" mass="6593">MRDKIGEIGEVTISVANFLRQLGRQICSAVDFYSLMRCSLASCIYLFRMRNFRWIL</sequence>
<accession>A0A915CIU5</accession>
<reference evidence="2" key="1">
    <citation type="submission" date="2022-11" db="UniProtKB">
        <authorList>
            <consortium name="WormBaseParasite"/>
        </authorList>
    </citation>
    <scope>IDENTIFICATION</scope>
</reference>
<keyword evidence="1" id="KW-1185">Reference proteome</keyword>
<name>A0A915CIU5_PARUN</name>